<reference evidence="1 2" key="1">
    <citation type="submission" date="2023-06" db="EMBL/GenBank/DDBJ databases">
        <authorList>
            <person name="Yushchuk O."/>
            <person name="Binda E."/>
            <person name="Ruckert-Reed C."/>
            <person name="Fedorenko V."/>
            <person name="Kalinowski J."/>
            <person name="Marinelli F."/>
        </authorList>
    </citation>
    <scope>NUCLEOTIDE SEQUENCE [LARGE SCALE GENOMIC DNA]</scope>
    <source>
        <strain evidence="1 2">NRRL 3884</strain>
    </source>
</reference>
<protein>
    <recommendedName>
        <fullName evidence="3">PBS lyase</fullName>
    </recommendedName>
</protein>
<sequence length="357" mass="38373">MSKLAAMLGETISTLPGPQRVDRVRDLLAAGADDVLARELTARAADNNDSWRWDDAMVLRQLDDLPAGRRHALILRVADSAAAAGRSPAQVGAVLCSLARGLEPDDVSGPAAQHLIEAAAVRMTDVPRQLDLLATVAERETGTVPAGLIAVMRRTVHHRHDPALLLPWIAKADGLLNVGEVWAETADGDPGARRMLAHALRAQGARPAATWTRESRELARELDAAGPWRRRIHHWFALVPRPRTIEFRGVDLFDATELLDAYNVVALRGLMFLLAVTRPAPGDPAAIGALAEYAAVKVPGHGPRDAKVANAAVLSLELIGTTEALDELERLRTVPLQPGLASRVEAAAARRRVAHGR</sequence>
<gene>
    <name evidence="1" type="ORF">ACTOB_003931</name>
</gene>
<evidence type="ECO:0008006" key="3">
    <source>
        <dbReference type="Google" id="ProtNLM"/>
    </source>
</evidence>
<evidence type="ECO:0000313" key="2">
    <source>
        <dbReference type="Proteomes" id="UP001240150"/>
    </source>
</evidence>
<dbReference type="EMBL" id="CP126980">
    <property type="protein sequence ID" value="WIN00237.1"/>
    <property type="molecule type" value="Genomic_DNA"/>
</dbReference>
<accession>A0ABY8WQS0</accession>
<proteinExistence type="predicted"/>
<dbReference type="Proteomes" id="UP001240150">
    <property type="component" value="Chromosome"/>
</dbReference>
<organism evidence="1 2">
    <name type="scientific">Actinoplanes oblitus</name>
    <dbReference type="NCBI Taxonomy" id="3040509"/>
    <lineage>
        <taxon>Bacteria</taxon>
        <taxon>Bacillati</taxon>
        <taxon>Actinomycetota</taxon>
        <taxon>Actinomycetes</taxon>
        <taxon>Micromonosporales</taxon>
        <taxon>Micromonosporaceae</taxon>
        <taxon>Actinoplanes</taxon>
    </lineage>
</organism>
<dbReference type="RefSeq" id="WP_284921740.1">
    <property type="nucleotide sequence ID" value="NZ_CP126980.1"/>
</dbReference>
<evidence type="ECO:0000313" key="1">
    <source>
        <dbReference type="EMBL" id="WIN00237.1"/>
    </source>
</evidence>
<name>A0ABY8WQS0_9ACTN</name>
<keyword evidence="2" id="KW-1185">Reference proteome</keyword>